<keyword evidence="2" id="KW-1185">Reference proteome</keyword>
<accession>A0A0F5I5I1</accession>
<evidence type="ECO:0000313" key="2">
    <source>
        <dbReference type="Proteomes" id="UP000031563"/>
    </source>
</evidence>
<dbReference type="EMBL" id="JWIR02000029">
    <property type="protein sequence ID" value="KKB40407.1"/>
    <property type="molecule type" value="Genomic_DNA"/>
</dbReference>
<proteinExistence type="predicted"/>
<gene>
    <name evidence="1" type="ORF">QY95_01402</name>
</gene>
<dbReference type="AlphaFoldDB" id="A0A0F5I5I1"/>
<organism evidence="1 2">
    <name type="scientific">Bacillus thermotolerans</name>
    <name type="common">Quasibacillus thermotolerans</name>
    <dbReference type="NCBI Taxonomy" id="1221996"/>
    <lineage>
        <taxon>Bacteria</taxon>
        <taxon>Bacillati</taxon>
        <taxon>Bacillota</taxon>
        <taxon>Bacilli</taxon>
        <taxon>Bacillales</taxon>
        <taxon>Bacillaceae</taxon>
        <taxon>Bacillus</taxon>
    </lineage>
</organism>
<dbReference type="Proteomes" id="UP000031563">
    <property type="component" value="Unassembled WGS sequence"/>
</dbReference>
<comment type="caution">
    <text evidence="1">The sequence shown here is derived from an EMBL/GenBank/DDBJ whole genome shotgun (WGS) entry which is preliminary data.</text>
</comment>
<reference evidence="1" key="1">
    <citation type="submission" date="2015-02" db="EMBL/GenBank/DDBJ databases">
        <title>Genome Assembly of Bacillaceae bacterium MTCC 8252.</title>
        <authorList>
            <person name="Verma A."/>
            <person name="Khatri I."/>
            <person name="Mual P."/>
            <person name="Subramanian S."/>
            <person name="Krishnamurthi S."/>
        </authorList>
    </citation>
    <scope>NUCLEOTIDE SEQUENCE [LARGE SCALE GENOMIC DNA]</scope>
    <source>
        <strain evidence="1">MTCC 8252</strain>
    </source>
</reference>
<accession>A0A0F5HU12</accession>
<protein>
    <submittedName>
        <fullName evidence="1">Uncharacterized protein</fullName>
    </submittedName>
</protein>
<dbReference type="STRING" id="1221996.QY95_01402"/>
<sequence length="37" mass="4362">MLNKQKKKLSFRAGKPAYGTDSFLFCFFMNSLLFRLL</sequence>
<name>A0A0F5I5I1_BACTR</name>
<evidence type="ECO:0000313" key="1">
    <source>
        <dbReference type="EMBL" id="KKB40407.1"/>
    </source>
</evidence>